<dbReference type="EMBL" id="MEIA01000093">
    <property type="protein sequence ID" value="OJF14599.1"/>
    <property type="molecule type" value="Genomic_DNA"/>
</dbReference>
<proteinExistence type="predicted"/>
<evidence type="ECO:0000313" key="2">
    <source>
        <dbReference type="Proteomes" id="UP000182486"/>
    </source>
</evidence>
<name>A0A1K0FP28_9ACTN</name>
<organism evidence="1 2">
    <name type="scientific">Couchioplanes caeruleus subsp. caeruleus</name>
    <dbReference type="NCBI Taxonomy" id="56427"/>
    <lineage>
        <taxon>Bacteria</taxon>
        <taxon>Bacillati</taxon>
        <taxon>Actinomycetota</taxon>
        <taxon>Actinomycetes</taxon>
        <taxon>Micromonosporales</taxon>
        <taxon>Micromonosporaceae</taxon>
        <taxon>Couchioplanes</taxon>
    </lineage>
</organism>
<accession>A0A1K0FP28</accession>
<evidence type="ECO:0000313" key="1">
    <source>
        <dbReference type="EMBL" id="OJF14599.1"/>
    </source>
</evidence>
<keyword evidence="2" id="KW-1185">Reference proteome</keyword>
<protein>
    <submittedName>
        <fullName evidence="1">Uncharacterized protein</fullName>
    </submittedName>
</protein>
<reference evidence="1 2" key="1">
    <citation type="submission" date="2016-09" db="EMBL/GenBank/DDBJ databases">
        <title>Couchioplanes caeruleus draft genome sequence.</title>
        <authorList>
            <person name="Sheehan J."/>
            <person name="Caffrey P."/>
        </authorList>
    </citation>
    <scope>NUCLEOTIDE SEQUENCE [LARGE SCALE GENOMIC DNA]</scope>
    <source>
        <strain evidence="1 2">DSM 43634</strain>
    </source>
</reference>
<dbReference type="RefSeq" id="WP_071804430.1">
    <property type="nucleotide sequence ID" value="NZ_MEIA01000093.1"/>
</dbReference>
<dbReference type="Proteomes" id="UP000182486">
    <property type="component" value="Unassembled WGS sequence"/>
</dbReference>
<gene>
    <name evidence="1" type="ORF">BG844_08900</name>
</gene>
<comment type="caution">
    <text evidence="1">The sequence shown here is derived from an EMBL/GenBank/DDBJ whole genome shotgun (WGS) entry which is preliminary data.</text>
</comment>
<dbReference type="AlphaFoldDB" id="A0A1K0FP28"/>
<sequence>MIRPFTETRADAIVTFRDADEPRPLCGRLVAAAHRHRDGWSLSIPAVELRTGHATVDDVVAAVARTTGIRHVLMVWTEAGAV</sequence>